<proteinExistence type="predicted"/>
<organism evidence="1 2">
    <name type="scientific">Vitrella brassicaformis (strain CCMP3155)</name>
    <dbReference type="NCBI Taxonomy" id="1169540"/>
    <lineage>
        <taxon>Eukaryota</taxon>
        <taxon>Sar</taxon>
        <taxon>Alveolata</taxon>
        <taxon>Colpodellida</taxon>
        <taxon>Vitrellaceae</taxon>
        <taxon>Vitrella</taxon>
    </lineage>
</organism>
<dbReference type="VEuPathDB" id="CryptoDB:Vbra_16454"/>
<name>A0A0G4FYH7_VITBC</name>
<sequence length="144" mass="16021">MVEAEGPDVREGHTWLNDVTHEKLQSIANNFDIEHLSPAKSDARPSYPPRGTLCGAQDRLVVPRVCRYDSKTAISLNVLFVVNTGVWGSYLSEKTMLKALKGDFEPGSHVLGMGALRQLGWSPMISWKHESFVLDKADLFSLHT</sequence>
<dbReference type="OrthoDB" id="5857882at2759"/>
<dbReference type="PhylomeDB" id="A0A0G4FYH7"/>
<evidence type="ECO:0000313" key="1">
    <source>
        <dbReference type="EMBL" id="CEM20410.1"/>
    </source>
</evidence>
<dbReference type="InParanoid" id="A0A0G4FYH7"/>
<protein>
    <submittedName>
        <fullName evidence="1">Uncharacterized protein</fullName>
    </submittedName>
</protein>
<dbReference type="Proteomes" id="UP000041254">
    <property type="component" value="Unassembled WGS sequence"/>
</dbReference>
<reference evidence="1 2" key="1">
    <citation type="submission" date="2014-11" db="EMBL/GenBank/DDBJ databases">
        <authorList>
            <person name="Zhu J."/>
            <person name="Qi W."/>
            <person name="Song R."/>
        </authorList>
    </citation>
    <scope>NUCLEOTIDE SEQUENCE [LARGE SCALE GENOMIC DNA]</scope>
</reference>
<accession>A0A0G4FYH7</accession>
<evidence type="ECO:0000313" key="2">
    <source>
        <dbReference type="Proteomes" id="UP000041254"/>
    </source>
</evidence>
<dbReference type="AlphaFoldDB" id="A0A0G4FYH7"/>
<keyword evidence="2" id="KW-1185">Reference proteome</keyword>
<gene>
    <name evidence="1" type="ORF">Vbra_16454</name>
</gene>
<dbReference type="EMBL" id="CDMY01000527">
    <property type="protein sequence ID" value="CEM20410.1"/>
    <property type="molecule type" value="Genomic_DNA"/>
</dbReference>